<keyword evidence="5 6" id="KW-0067">ATP-binding</keyword>
<dbReference type="FunFam" id="1.10.510.10:FF:000026">
    <property type="entry name" value="Calcium/calmodulin-dependent protein kinase type 1"/>
    <property type="match status" value="1"/>
</dbReference>
<name>A0AAD9QEW2_ACRCE</name>
<evidence type="ECO:0000256" key="7">
    <source>
        <dbReference type="SAM" id="MobiDB-lite"/>
    </source>
</evidence>
<feature type="compositionally biased region" description="Polar residues" evidence="7">
    <location>
        <begin position="459"/>
        <end position="469"/>
    </location>
</feature>
<proteinExistence type="predicted"/>
<keyword evidence="2" id="KW-0808">Transferase</keyword>
<dbReference type="Proteomes" id="UP001249851">
    <property type="component" value="Unassembled WGS sequence"/>
</dbReference>
<dbReference type="PANTHER" id="PTHR24347">
    <property type="entry name" value="SERINE/THREONINE-PROTEIN KINASE"/>
    <property type="match status" value="1"/>
</dbReference>
<reference evidence="9" key="1">
    <citation type="journal article" date="2023" name="G3 (Bethesda)">
        <title>Whole genome assembly and annotation of the endangered Caribbean coral Acropora cervicornis.</title>
        <authorList>
            <person name="Selwyn J.D."/>
            <person name="Vollmer S.V."/>
        </authorList>
    </citation>
    <scope>NUCLEOTIDE SEQUENCE</scope>
    <source>
        <strain evidence="9">K2</strain>
    </source>
</reference>
<keyword evidence="3 6" id="KW-0547">Nucleotide-binding</keyword>
<dbReference type="PROSITE" id="PS50011">
    <property type="entry name" value="PROTEIN_KINASE_DOM"/>
    <property type="match status" value="1"/>
</dbReference>
<organism evidence="9 10">
    <name type="scientific">Acropora cervicornis</name>
    <name type="common">Staghorn coral</name>
    <dbReference type="NCBI Taxonomy" id="6130"/>
    <lineage>
        <taxon>Eukaryota</taxon>
        <taxon>Metazoa</taxon>
        <taxon>Cnidaria</taxon>
        <taxon>Anthozoa</taxon>
        <taxon>Hexacorallia</taxon>
        <taxon>Scleractinia</taxon>
        <taxon>Astrocoeniina</taxon>
        <taxon>Acroporidae</taxon>
        <taxon>Acropora</taxon>
    </lineage>
</organism>
<evidence type="ECO:0000259" key="8">
    <source>
        <dbReference type="PROSITE" id="PS50011"/>
    </source>
</evidence>
<feature type="compositionally biased region" description="Polar residues" evidence="7">
    <location>
        <begin position="344"/>
        <end position="367"/>
    </location>
</feature>
<dbReference type="Gene3D" id="1.10.510.10">
    <property type="entry name" value="Transferase(Phosphotransferase) domain 1"/>
    <property type="match status" value="1"/>
</dbReference>
<keyword evidence="4 9" id="KW-0418">Kinase</keyword>
<feature type="region of interest" description="Disordered" evidence="7">
    <location>
        <begin position="344"/>
        <end position="382"/>
    </location>
</feature>
<dbReference type="InterPro" id="IPR000719">
    <property type="entry name" value="Prot_kinase_dom"/>
</dbReference>
<dbReference type="PROSITE" id="PS00108">
    <property type="entry name" value="PROTEIN_KINASE_ST"/>
    <property type="match status" value="1"/>
</dbReference>
<dbReference type="SMART" id="SM00220">
    <property type="entry name" value="S_TKc"/>
    <property type="match status" value="1"/>
</dbReference>
<evidence type="ECO:0000256" key="6">
    <source>
        <dbReference type="PROSITE-ProRule" id="PRU10141"/>
    </source>
</evidence>
<dbReference type="GO" id="GO:0005524">
    <property type="term" value="F:ATP binding"/>
    <property type="evidence" value="ECO:0007669"/>
    <property type="project" value="UniProtKB-UniRule"/>
</dbReference>
<dbReference type="InterPro" id="IPR011009">
    <property type="entry name" value="Kinase-like_dom_sf"/>
</dbReference>
<evidence type="ECO:0000313" key="9">
    <source>
        <dbReference type="EMBL" id="KAK2559600.1"/>
    </source>
</evidence>
<keyword evidence="10" id="KW-1185">Reference proteome</keyword>
<feature type="compositionally biased region" description="Basic and acidic residues" evidence="7">
    <location>
        <begin position="26"/>
        <end position="43"/>
    </location>
</feature>
<evidence type="ECO:0000256" key="4">
    <source>
        <dbReference type="ARBA" id="ARBA00022777"/>
    </source>
</evidence>
<feature type="domain" description="Protein kinase" evidence="8">
    <location>
        <begin position="65"/>
        <end position="320"/>
    </location>
</feature>
<feature type="binding site" evidence="6">
    <location>
        <position position="94"/>
    </location>
    <ligand>
        <name>ATP</name>
        <dbReference type="ChEBI" id="CHEBI:30616"/>
    </ligand>
</feature>
<feature type="region of interest" description="Disordered" evidence="7">
    <location>
        <begin position="26"/>
        <end position="47"/>
    </location>
</feature>
<keyword evidence="1" id="KW-0723">Serine/threonine-protein kinase</keyword>
<dbReference type="AlphaFoldDB" id="A0AAD9QEW2"/>
<reference evidence="9" key="2">
    <citation type="journal article" date="2023" name="Science">
        <title>Genomic signatures of disease resistance in endangered staghorn corals.</title>
        <authorList>
            <person name="Vollmer S.V."/>
            <person name="Selwyn J.D."/>
            <person name="Despard B.A."/>
            <person name="Roesel C.L."/>
        </authorList>
    </citation>
    <scope>NUCLEOTIDE SEQUENCE</scope>
    <source>
        <strain evidence="9">K2</strain>
    </source>
</reference>
<dbReference type="PROSITE" id="PS00107">
    <property type="entry name" value="PROTEIN_KINASE_ATP"/>
    <property type="match status" value="1"/>
</dbReference>
<dbReference type="SUPFAM" id="SSF56112">
    <property type="entry name" value="Protein kinase-like (PK-like)"/>
    <property type="match status" value="1"/>
</dbReference>
<evidence type="ECO:0000256" key="3">
    <source>
        <dbReference type="ARBA" id="ARBA00022741"/>
    </source>
</evidence>
<evidence type="ECO:0000256" key="1">
    <source>
        <dbReference type="ARBA" id="ARBA00022527"/>
    </source>
</evidence>
<dbReference type="EMBL" id="JARQWQ010000039">
    <property type="protein sequence ID" value="KAK2559600.1"/>
    <property type="molecule type" value="Genomic_DNA"/>
</dbReference>
<evidence type="ECO:0000313" key="10">
    <source>
        <dbReference type="Proteomes" id="UP001249851"/>
    </source>
</evidence>
<comment type="caution">
    <text evidence="9">The sequence shown here is derived from an EMBL/GenBank/DDBJ whole genome shotgun (WGS) entry which is preliminary data.</text>
</comment>
<feature type="region of interest" description="Disordered" evidence="7">
    <location>
        <begin position="454"/>
        <end position="473"/>
    </location>
</feature>
<accession>A0AAD9QEW2</accession>
<dbReference type="Pfam" id="PF00069">
    <property type="entry name" value="Pkinase"/>
    <property type="match status" value="1"/>
</dbReference>
<dbReference type="InterPro" id="IPR008271">
    <property type="entry name" value="Ser/Thr_kinase_AS"/>
</dbReference>
<dbReference type="GO" id="GO:0004674">
    <property type="term" value="F:protein serine/threonine kinase activity"/>
    <property type="evidence" value="ECO:0007669"/>
    <property type="project" value="UniProtKB-KW"/>
</dbReference>
<gene>
    <name evidence="9" type="ORF">P5673_017680</name>
</gene>
<evidence type="ECO:0000256" key="5">
    <source>
        <dbReference type="ARBA" id="ARBA00022840"/>
    </source>
</evidence>
<protein>
    <submittedName>
        <fullName evidence="9">Serine/threonine-protein kinase H1-like protein</fullName>
    </submittedName>
</protein>
<sequence>MGCNNTKKLPEDEENIKSLKVPSREICCDSDKPSNETRKNTEKKPKKGRVVEGRYSFDPIVTDKYEIKALIGRGSFSRVVRVENKVSRQPYAIKMLRIREGKELFESELTVLRKVKHKYIVQLYEVYECAERVYLVMDLLTGGELFDRIASRGSFTERDATGVLFMVLEGVRYLHSLGITHRDLKPENLLYYHPGPDSKIMITDFGLSKSRQNAVNETMDTTCGTPEYIAPEILLRRAYTNAVDIWAIGVISYILLSGQMPFADDNRTRMYKTILKAKYSFHGKAWKDVSDLAKDFIHALLVSEPNDRMTAEECLMHPWIITHAGTSSLKNLQRSISQNYLKTSSRLHSARSNASQKSNRSTRSGRSVLSRKHSSNTNATQDVHVISAFSNAPAHKDTQIGSKAVASMDNSAILSWPLVEKEHSVINEDDREFIQNTASVSESTPQECTFTELEHNTKRSTTSQNQSPTPVFYRENQQPDRKKIYSLVLDYYTPSEAYEHKPPSIEVASSREKSHIVLKDNFLPQQHITHQLSVDTSKMGTPPYRLHPLSPLLRKNKIYCSYDSA</sequence>
<dbReference type="InterPro" id="IPR017441">
    <property type="entry name" value="Protein_kinase_ATP_BS"/>
</dbReference>
<evidence type="ECO:0000256" key="2">
    <source>
        <dbReference type="ARBA" id="ARBA00022679"/>
    </source>
</evidence>